<dbReference type="Gramene" id="TuG1812G0100004416.01.T01">
    <property type="protein sequence ID" value="TuG1812G0100004416.01.T01"/>
    <property type="gene ID" value="TuG1812G0100004416.01"/>
</dbReference>
<protein>
    <submittedName>
        <fullName evidence="1">Uncharacterized protein</fullName>
    </submittedName>
</protein>
<organism evidence="1 2">
    <name type="scientific">Triticum urartu</name>
    <name type="common">Red wild einkorn</name>
    <name type="synonym">Crithodium urartu</name>
    <dbReference type="NCBI Taxonomy" id="4572"/>
    <lineage>
        <taxon>Eukaryota</taxon>
        <taxon>Viridiplantae</taxon>
        <taxon>Streptophyta</taxon>
        <taxon>Embryophyta</taxon>
        <taxon>Tracheophyta</taxon>
        <taxon>Spermatophyta</taxon>
        <taxon>Magnoliopsida</taxon>
        <taxon>Liliopsida</taxon>
        <taxon>Poales</taxon>
        <taxon>Poaceae</taxon>
        <taxon>BOP clade</taxon>
        <taxon>Pooideae</taxon>
        <taxon>Triticodae</taxon>
        <taxon>Triticeae</taxon>
        <taxon>Triticinae</taxon>
        <taxon>Triticum</taxon>
    </lineage>
</organism>
<evidence type="ECO:0000313" key="1">
    <source>
        <dbReference type="EnsemblPlants" id="TuG1812G0100004416.01.T01"/>
    </source>
</evidence>
<keyword evidence="2" id="KW-1185">Reference proteome</keyword>
<sequence length="114" mass="12418">QCAPIRLQFHLPLDLGLFFPRLAHHARTKINKGISGAPVPLTQPTMAARAADSKHRRLAVPAALILARSAPSRRHAEADSSISFVHARRNRWPITRWGTAHAGAARGQVEAAAR</sequence>
<reference evidence="1" key="2">
    <citation type="submission" date="2018-03" db="EMBL/GenBank/DDBJ databases">
        <title>The Triticum urartu genome reveals the dynamic nature of wheat genome evolution.</title>
        <authorList>
            <person name="Ling H."/>
            <person name="Ma B."/>
            <person name="Shi X."/>
            <person name="Liu H."/>
            <person name="Dong L."/>
            <person name="Sun H."/>
            <person name="Cao Y."/>
            <person name="Gao Q."/>
            <person name="Zheng S."/>
            <person name="Li Y."/>
            <person name="Yu Y."/>
            <person name="Du H."/>
            <person name="Qi M."/>
            <person name="Li Y."/>
            <person name="Yu H."/>
            <person name="Cui Y."/>
            <person name="Wang N."/>
            <person name="Chen C."/>
            <person name="Wu H."/>
            <person name="Zhao Y."/>
            <person name="Zhang J."/>
            <person name="Li Y."/>
            <person name="Zhou W."/>
            <person name="Zhang B."/>
            <person name="Hu W."/>
            <person name="Eijk M."/>
            <person name="Tang J."/>
            <person name="Witsenboer H."/>
            <person name="Zhao S."/>
            <person name="Li Z."/>
            <person name="Zhang A."/>
            <person name="Wang D."/>
            <person name="Liang C."/>
        </authorList>
    </citation>
    <scope>NUCLEOTIDE SEQUENCE [LARGE SCALE GENOMIC DNA]</scope>
    <source>
        <strain evidence="1">cv. G1812</strain>
    </source>
</reference>
<reference evidence="1" key="3">
    <citation type="submission" date="2022-06" db="UniProtKB">
        <authorList>
            <consortium name="EnsemblPlants"/>
        </authorList>
    </citation>
    <scope>IDENTIFICATION</scope>
</reference>
<accession>A0A8R7K5Q2</accession>
<dbReference type="EnsemblPlants" id="TuG1812G0100004416.01.T01">
    <property type="protein sequence ID" value="TuG1812G0100004416.01.T01"/>
    <property type="gene ID" value="TuG1812G0100004416.01"/>
</dbReference>
<evidence type="ECO:0000313" key="2">
    <source>
        <dbReference type="Proteomes" id="UP000015106"/>
    </source>
</evidence>
<dbReference type="AlphaFoldDB" id="A0A8R7K5Q2"/>
<dbReference type="Proteomes" id="UP000015106">
    <property type="component" value="Chromosome 1"/>
</dbReference>
<proteinExistence type="predicted"/>
<reference evidence="2" key="1">
    <citation type="journal article" date="2013" name="Nature">
        <title>Draft genome of the wheat A-genome progenitor Triticum urartu.</title>
        <authorList>
            <person name="Ling H.Q."/>
            <person name="Zhao S."/>
            <person name="Liu D."/>
            <person name="Wang J."/>
            <person name="Sun H."/>
            <person name="Zhang C."/>
            <person name="Fan H."/>
            <person name="Li D."/>
            <person name="Dong L."/>
            <person name="Tao Y."/>
            <person name="Gao C."/>
            <person name="Wu H."/>
            <person name="Li Y."/>
            <person name="Cui Y."/>
            <person name="Guo X."/>
            <person name="Zheng S."/>
            <person name="Wang B."/>
            <person name="Yu K."/>
            <person name="Liang Q."/>
            <person name="Yang W."/>
            <person name="Lou X."/>
            <person name="Chen J."/>
            <person name="Feng M."/>
            <person name="Jian J."/>
            <person name="Zhang X."/>
            <person name="Luo G."/>
            <person name="Jiang Y."/>
            <person name="Liu J."/>
            <person name="Wang Z."/>
            <person name="Sha Y."/>
            <person name="Zhang B."/>
            <person name="Wu H."/>
            <person name="Tang D."/>
            <person name="Shen Q."/>
            <person name="Xue P."/>
            <person name="Zou S."/>
            <person name="Wang X."/>
            <person name="Liu X."/>
            <person name="Wang F."/>
            <person name="Yang Y."/>
            <person name="An X."/>
            <person name="Dong Z."/>
            <person name="Zhang K."/>
            <person name="Zhang X."/>
            <person name="Luo M.C."/>
            <person name="Dvorak J."/>
            <person name="Tong Y."/>
            <person name="Wang J."/>
            <person name="Yang H."/>
            <person name="Li Z."/>
            <person name="Wang D."/>
            <person name="Zhang A."/>
            <person name="Wang J."/>
        </authorList>
    </citation>
    <scope>NUCLEOTIDE SEQUENCE</scope>
    <source>
        <strain evidence="2">cv. G1812</strain>
    </source>
</reference>
<name>A0A8R7K5Q2_TRIUA</name>